<dbReference type="STRING" id="37001.A0A1A9WMF0"/>
<reference evidence="2" key="2">
    <citation type="submission" date="2020-05" db="UniProtKB">
        <authorList>
            <consortium name="EnsemblMetazoa"/>
        </authorList>
    </citation>
    <scope>IDENTIFICATION</scope>
    <source>
        <strain evidence="2">IAEA</strain>
    </source>
</reference>
<keyword evidence="1" id="KW-0812">Transmembrane</keyword>
<dbReference type="Proteomes" id="UP000091820">
    <property type="component" value="Unassembled WGS sequence"/>
</dbReference>
<dbReference type="VEuPathDB" id="VectorBase:GBRI024938"/>
<organism evidence="2 3">
    <name type="scientific">Glossina brevipalpis</name>
    <dbReference type="NCBI Taxonomy" id="37001"/>
    <lineage>
        <taxon>Eukaryota</taxon>
        <taxon>Metazoa</taxon>
        <taxon>Ecdysozoa</taxon>
        <taxon>Arthropoda</taxon>
        <taxon>Hexapoda</taxon>
        <taxon>Insecta</taxon>
        <taxon>Pterygota</taxon>
        <taxon>Neoptera</taxon>
        <taxon>Endopterygota</taxon>
        <taxon>Diptera</taxon>
        <taxon>Brachycera</taxon>
        <taxon>Muscomorpha</taxon>
        <taxon>Hippoboscoidea</taxon>
        <taxon>Glossinidae</taxon>
        <taxon>Glossina</taxon>
    </lineage>
</organism>
<dbReference type="AlphaFoldDB" id="A0A1A9WMF0"/>
<sequence length="116" mass="13069">MATKDVEKSASAFDELDFSSGFDTQYQQEYRPLKPQGKAPTSQDPRTLWYRDLNTIFLVAFLVVVYLVGTVLLTQLVLTTNALYVFLITMGSVLLAMLVIISDINTARLLERSMLN</sequence>
<dbReference type="EnsemblMetazoa" id="GBRI024938-RA">
    <property type="protein sequence ID" value="GBRI024938-PA"/>
    <property type="gene ID" value="GBRI024938"/>
</dbReference>
<keyword evidence="1" id="KW-1133">Transmembrane helix</keyword>
<keyword evidence="3" id="KW-1185">Reference proteome</keyword>
<feature type="transmembrane region" description="Helical" evidence="1">
    <location>
        <begin position="84"/>
        <end position="104"/>
    </location>
</feature>
<accession>A0A1A9WMF0</accession>
<reference evidence="3" key="1">
    <citation type="submission" date="2014-03" db="EMBL/GenBank/DDBJ databases">
        <authorList>
            <person name="Aksoy S."/>
            <person name="Warren W."/>
            <person name="Wilson R.K."/>
        </authorList>
    </citation>
    <scope>NUCLEOTIDE SEQUENCE [LARGE SCALE GENOMIC DNA]</scope>
    <source>
        <strain evidence="3">IAEA</strain>
    </source>
</reference>
<keyword evidence="1" id="KW-0472">Membrane</keyword>
<protein>
    <submittedName>
        <fullName evidence="2">Uncharacterized protein</fullName>
    </submittedName>
</protein>
<evidence type="ECO:0000313" key="2">
    <source>
        <dbReference type="EnsemblMetazoa" id="GBRI024938-PA"/>
    </source>
</evidence>
<evidence type="ECO:0000313" key="3">
    <source>
        <dbReference type="Proteomes" id="UP000091820"/>
    </source>
</evidence>
<proteinExistence type="predicted"/>
<evidence type="ECO:0000256" key="1">
    <source>
        <dbReference type="SAM" id="Phobius"/>
    </source>
</evidence>
<name>A0A1A9WMF0_9MUSC</name>
<feature type="transmembrane region" description="Helical" evidence="1">
    <location>
        <begin position="56"/>
        <end position="78"/>
    </location>
</feature>